<dbReference type="Proteomes" id="UP000824088">
    <property type="component" value="Unassembled WGS sequence"/>
</dbReference>
<evidence type="ECO:0000313" key="2">
    <source>
        <dbReference type="Proteomes" id="UP000824088"/>
    </source>
</evidence>
<evidence type="ECO:0000313" key="1">
    <source>
        <dbReference type="EMBL" id="HIU21348.1"/>
    </source>
</evidence>
<sequence>MEYRGEGIEALVAALDDLQNASLIMTDKKIKSVLKCLAYYDEFRTVLAYCNQGFDYAAEKRRALQKAGDYRVLRLPKTPKTLVALVTGLLVEFDDGTEDFLTFCGEYFPAASRQDSLEECYQGMFEPFKLALVSLVVDGVKEEVPMVERTVEFAADGLQEQTEYLLVALVRAVNEASLNETDRQDLLLMLEGFSAALDTRDTLMIKAVWLGVKKALAALKMCSKEIAAVDELLRLYLVSK</sequence>
<dbReference type="AlphaFoldDB" id="A0A9D1HTB4"/>
<comment type="caution">
    <text evidence="1">The sequence shown here is derived from an EMBL/GenBank/DDBJ whole genome shotgun (WGS) entry which is preliminary data.</text>
</comment>
<accession>A0A9D1HTB4</accession>
<name>A0A9D1HTB4_9FIRM</name>
<dbReference type="EMBL" id="DVMN01000067">
    <property type="protein sequence ID" value="HIU21348.1"/>
    <property type="molecule type" value="Genomic_DNA"/>
</dbReference>
<organism evidence="1 2">
    <name type="scientific">Candidatus Limadaptatus stercorigallinarum</name>
    <dbReference type="NCBI Taxonomy" id="2840845"/>
    <lineage>
        <taxon>Bacteria</taxon>
        <taxon>Bacillati</taxon>
        <taxon>Bacillota</taxon>
        <taxon>Clostridia</taxon>
        <taxon>Eubacteriales</taxon>
        <taxon>Candidatus Limadaptatus</taxon>
    </lineage>
</organism>
<proteinExistence type="predicted"/>
<protein>
    <submittedName>
        <fullName evidence="1">Uncharacterized protein</fullName>
    </submittedName>
</protein>
<gene>
    <name evidence="1" type="ORF">IAD51_03830</name>
</gene>
<reference evidence="1" key="1">
    <citation type="submission" date="2020-10" db="EMBL/GenBank/DDBJ databases">
        <authorList>
            <person name="Gilroy R."/>
        </authorList>
    </citation>
    <scope>NUCLEOTIDE SEQUENCE</scope>
    <source>
        <strain evidence="1">1063</strain>
    </source>
</reference>
<reference evidence="1" key="2">
    <citation type="journal article" date="2021" name="PeerJ">
        <title>Extensive microbial diversity within the chicken gut microbiome revealed by metagenomics and culture.</title>
        <authorList>
            <person name="Gilroy R."/>
            <person name="Ravi A."/>
            <person name="Getino M."/>
            <person name="Pursley I."/>
            <person name="Horton D.L."/>
            <person name="Alikhan N.F."/>
            <person name="Baker D."/>
            <person name="Gharbi K."/>
            <person name="Hall N."/>
            <person name="Watson M."/>
            <person name="Adriaenssens E.M."/>
            <person name="Foster-Nyarko E."/>
            <person name="Jarju S."/>
            <person name="Secka A."/>
            <person name="Antonio M."/>
            <person name="Oren A."/>
            <person name="Chaudhuri R.R."/>
            <person name="La Ragione R."/>
            <person name="Hildebrand F."/>
            <person name="Pallen M.J."/>
        </authorList>
    </citation>
    <scope>NUCLEOTIDE SEQUENCE</scope>
    <source>
        <strain evidence="1">1063</strain>
    </source>
</reference>